<evidence type="ECO:0000313" key="2">
    <source>
        <dbReference type="Proteomes" id="UP000805193"/>
    </source>
</evidence>
<evidence type="ECO:0000313" key="1">
    <source>
        <dbReference type="EMBL" id="KAG0410470.1"/>
    </source>
</evidence>
<reference evidence="1 2" key="1">
    <citation type="journal article" date="2020" name="Cell">
        <title>Large-Scale Comparative Analyses of Tick Genomes Elucidate Their Genetic Diversity and Vector Capacities.</title>
        <authorList>
            <consortium name="Tick Genome and Microbiome Consortium (TIGMIC)"/>
            <person name="Jia N."/>
            <person name="Wang J."/>
            <person name="Shi W."/>
            <person name="Du L."/>
            <person name="Sun Y."/>
            <person name="Zhan W."/>
            <person name="Jiang J.F."/>
            <person name="Wang Q."/>
            <person name="Zhang B."/>
            <person name="Ji P."/>
            <person name="Bell-Sakyi L."/>
            <person name="Cui X.M."/>
            <person name="Yuan T.T."/>
            <person name="Jiang B.G."/>
            <person name="Yang W.F."/>
            <person name="Lam T.T."/>
            <person name="Chang Q.C."/>
            <person name="Ding S.J."/>
            <person name="Wang X.J."/>
            <person name="Zhu J.G."/>
            <person name="Ruan X.D."/>
            <person name="Zhao L."/>
            <person name="Wei J.T."/>
            <person name="Ye R.Z."/>
            <person name="Que T.C."/>
            <person name="Du C.H."/>
            <person name="Zhou Y.H."/>
            <person name="Cheng J.X."/>
            <person name="Dai P.F."/>
            <person name="Guo W.B."/>
            <person name="Han X.H."/>
            <person name="Huang E.J."/>
            <person name="Li L.F."/>
            <person name="Wei W."/>
            <person name="Gao Y.C."/>
            <person name="Liu J.Z."/>
            <person name="Shao H.Z."/>
            <person name="Wang X."/>
            <person name="Wang C.C."/>
            <person name="Yang T.C."/>
            <person name="Huo Q.B."/>
            <person name="Li W."/>
            <person name="Chen H.Y."/>
            <person name="Chen S.E."/>
            <person name="Zhou L.G."/>
            <person name="Ni X.B."/>
            <person name="Tian J.H."/>
            <person name="Sheng Y."/>
            <person name="Liu T."/>
            <person name="Pan Y.S."/>
            <person name="Xia L.Y."/>
            <person name="Li J."/>
            <person name="Zhao F."/>
            <person name="Cao W.C."/>
        </authorList>
    </citation>
    <scope>NUCLEOTIDE SEQUENCE [LARGE SCALE GENOMIC DNA]</scope>
    <source>
        <strain evidence="1">Iper-2018</strain>
    </source>
</reference>
<proteinExistence type="predicted"/>
<gene>
    <name evidence="1" type="ORF">HPB47_012393</name>
</gene>
<name>A0AC60NTM5_IXOPE</name>
<organism evidence="1 2">
    <name type="scientific">Ixodes persulcatus</name>
    <name type="common">Taiga tick</name>
    <dbReference type="NCBI Taxonomy" id="34615"/>
    <lineage>
        <taxon>Eukaryota</taxon>
        <taxon>Metazoa</taxon>
        <taxon>Ecdysozoa</taxon>
        <taxon>Arthropoda</taxon>
        <taxon>Chelicerata</taxon>
        <taxon>Arachnida</taxon>
        <taxon>Acari</taxon>
        <taxon>Parasitiformes</taxon>
        <taxon>Ixodida</taxon>
        <taxon>Ixodoidea</taxon>
        <taxon>Ixodidae</taxon>
        <taxon>Ixodinae</taxon>
        <taxon>Ixodes</taxon>
    </lineage>
</organism>
<comment type="caution">
    <text evidence="1">The sequence shown here is derived from an EMBL/GenBank/DDBJ whole genome shotgun (WGS) entry which is preliminary data.</text>
</comment>
<protein>
    <submittedName>
        <fullName evidence="1">Uncharacterized protein</fullName>
    </submittedName>
</protein>
<keyword evidence="2" id="KW-1185">Reference proteome</keyword>
<dbReference type="EMBL" id="JABSTQ010011517">
    <property type="protein sequence ID" value="KAG0410470.1"/>
    <property type="molecule type" value="Genomic_DNA"/>
</dbReference>
<sequence>MMRDFYDHHIVIGGDFNARHCDWGHEDETKKGQDIYEEYSSAGLTLLNDPRERTRVGQSERQQDSTPDLTITTNFTVAEWRREENTWGSDHYPITVGVKENGADKRKRESKTVIWNTFRLAVCTEYQIQDINEFTHALREATQKATVRKLIDVNGPTPDTRLLSLWQKRVNHLNMYRAERKRKDLQAANQLAKEAQIYASKLNQTNWLDLCESFNEHTSLAKMWSICNFMLGKKKKKKETNTVPNIALNSDKTIEEVLEETGDVFFPQPAQVPSETIYEPEMVNDEEHYNANFTMWEMEVAIEKSKTRSAAGPDAIGNSMLKNLPDQTKEILLEEINKIRKNGVMPEEWKLSWVTPIPKAGKAPDKPQNTRPISLTSVLCKLVERMTLMRIDWLADKLNIYHPAQTGFRKNLGTHHSLLLIREGILKHKPKHPQTNMLVTVDIKTFDSLPHTTIIRTLKDQGIVGRPLNLVKTFLQGRKYKIKAGTNESNTKENRTGVPQGSVLSPALFNLAIAPLAWELEEIEGLLFYNIC</sequence>
<accession>A0AC60NTM5</accession>
<dbReference type="Proteomes" id="UP000805193">
    <property type="component" value="Unassembled WGS sequence"/>
</dbReference>